<dbReference type="SUPFAM" id="SSF50978">
    <property type="entry name" value="WD40 repeat-like"/>
    <property type="match status" value="1"/>
</dbReference>
<feature type="repeat" description="WD" evidence="6">
    <location>
        <begin position="270"/>
        <end position="311"/>
    </location>
</feature>
<evidence type="ECO:0000313" key="8">
    <source>
        <dbReference type="EMBL" id="KAJ6792648.1"/>
    </source>
</evidence>
<evidence type="ECO:0000256" key="6">
    <source>
        <dbReference type="PROSITE-ProRule" id="PRU00221"/>
    </source>
</evidence>
<dbReference type="Pfam" id="PF00400">
    <property type="entry name" value="WD40"/>
    <property type="match status" value="4"/>
</dbReference>
<dbReference type="GO" id="GO:0005737">
    <property type="term" value="C:cytoplasm"/>
    <property type="evidence" value="ECO:0007669"/>
    <property type="project" value="UniProtKB-SubCell"/>
</dbReference>
<keyword evidence="9" id="KW-1185">Reference proteome</keyword>
<dbReference type="InterPro" id="IPR036322">
    <property type="entry name" value="WD40_repeat_dom_sf"/>
</dbReference>
<sequence length="533" mass="59433">MDPNPNSQQLLGEKSLIDRAQLLSLIIQSLHSLGYSRSASALESESGIRLDSPEYSLLLSHALSGRWLECVSVVDSISELDEEARSAAAFRIWKQQFLELLGSKEYLAGSSAVLAAARHVLCSGILELGLDSKRVHGLARALVSGEGAVGSEERMKGRIGLLLDLVGLLPDWFRIPCGRLEHLVETAVSRQVTSCLYHNSPEEVSLYEDHECGQDQIPCNCSQTLCCHKNEIWFVQFSNNGEYLASSSSDCTAIIWTVKEDDVVSLKHILEGHARPVSFVAWSPDDTMLLTCGNREVLKLWDVESGMCKLTLSSPVNRIISSCAWFPNSEKIVCGSCEPCNCIYTCDLEGNELEVWEGERMPKVSDLAVTPDGHCLISICSNKEIWIRDFRNGKERVISEEHAVTSLSLSRDGKYLIVNLNSQEIHLWRIHESLKEPDRFRGHKQGKYVIRSCFGGSDCLFIASGSEDSQIFIWQRRHQEPIQVLSGHSMTVNCVSWNPTKPHMLASASDDCTIRIWLASKNTTEVLSQELHN</sequence>
<accession>A0AAX6DLN0</accession>
<keyword evidence="4" id="KW-0677">Repeat</keyword>
<dbReference type="CDD" id="cd00200">
    <property type="entry name" value="WD40"/>
    <property type="match status" value="1"/>
</dbReference>
<evidence type="ECO:0000256" key="4">
    <source>
        <dbReference type="ARBA" id="ARBA00022737"/>
    </source>
</evidence>
<dbReference type="SMART" id="SM00320">
    <property type="entry name" value="WD40"/>
    <property type="match status" value="7"/>
</dbReference>
<evidence type="ECO:0000256" key="1">
    <source>
        <dbReference type="ARBA" id="ARBA00004496"/>
    </source>
</evidence>
<dbReference type="PROSITE" id="PS50896">
    <property type="entry name" value="LISH"/>
    <property type="match status" value="1"/>
</dbReference>
<dbReference type="PANTHER" id="PTHR22838:SF23">
    <property type="entry name" value="WD REPEAT-CONTAINING PROTEIN WDS HOMOLOG"/>
    <property type="match status" value="1"/>
</dbReference>
<keyword evidence="2" id="KW-0963">Cytoplasm</keyword>
<dbReference type="EMBL" id="JANAVB010043419">
    <property type="protein sequence ID" value="KAJ6792648.1"/>
    <property type="molecule type" value="Genomic_DNA"/>
</dbReference>
<feature type="repeat" description="WD" evidence="6">
    <location>
        <begin position="225"/>
        <end position="266"/>
    </location>
</feature>
<dbReference type="FunFam" id="2.130.10.10:FF:000087">
    <property type="entry name" value="WD repeat-containing protein 26 homolog"/>
    <property type="match status" value="1"/>
</dbReference>
<dbReference type="InterPro" id="IPR051350">
    <property type="entry name" value="WD_repeat-ST_regulator"/>
</dbReference>
<dbReference type="Pfam" id="PF23627">
    <property type="entry name" value="LisH_WDR26"/>
    <property type="match status" value="1"/>
</dbReference>
<feature type="repeat" description="WD" evidence="6">
    <location>
        <begin position="485"/>
        <end position="517"/>
    </location>
</feature>
<proteinExistence type="predicted"/>
<reference evidence="8" key="2">
    <citation type="submission" date="2023-04" db="EMBL/GenBank/DDBJ databases">
        <authorList>
            <person name="Bruccoleri R.E."/>
            <person name="Oakeley E.J."/>
            <person name="Faust A.-M."/>
            <person name="Dessus-Babus S."/>
            <person name="Altorfer M."/>
            <person name="Burckhardt D."/>
            <person name="Oertli M."/>
            <person name="Naumann U."/>
            <person name="Petersen F."/>
            <person name="Wong J."/>
        </authorList>
    </citation>
    <scope>NUCLEOTIDE SEQUENCE</scope>
    <source>
        <strain evidence="8">GSM-AAB239-AS_SAM_17_03QT</strain>
        <tissue evidence="8">Leaf</tissue>
    </source>
</reference>
<organism evidence="8 9">
    <name type="scientific">Iris pallida</name>
    <name type="common">Sweet iris</name>
    <dbReference type="NCBI Taxonomy" id="29817"/>
    <lineage>
        <taxon>Eukaryota</taxon>
        <taxon>Viridiplantae</taxon>
        <taxon>Streptophyta</taxon>
        <taxon>Embryophyta</taxon>
        <taxon>Tracheophyta</taxon>
        <taxon>Spermatophyta</taxon>
        <taxon>Magnoliopsida</taxon>
        <taxon>Liliopsida</taxon>
        <taxon>Asparagales</taxon>
        <taxon>Iridaceae</taxon>
        <taxon>Iridoideae</taxon>
        <taxon>Irideae</taxon>
        <taxon>Iris</taxon>
    </lineage>
</organism>
<evidence type="ECO:0000256" key="3">
    <source>
        <dbReference type="ARBA" id="ARBA00022574"/>
    </source>
</evidence>
<comment type="subunit">
    <text evidence="5">Interacts with RANBPM.</text>
</comment>
<dbReference type="PROSITE" id="PS50294">
    <property type="entry name" value="WD_REPEATS_REGION"/>
    <property type="match status" value="3"/>
</dbReference>
<dbReference type="InterPro" id="IPR006594">
    <property type="entry name" value="LisH"/>
</dbReference>
<gene>
    <name evidence="8" type="ORF">M6B38_238695</name>
</gene>
<comment type="subcellular location">
    <subcellularLocation>
        <location evidence="1">Cytoplasm</location>
    </subcellularLocation>
</comment>
<dbReference type="InterPro" id="IPR006595">
    <property type="entry name" value="CTLH_C"/>
</dbReference>
<evidence type="ECO:0000256" key="2">
    <source>
        <dbReference type="ARBA" id="ARBA00022490"/>
    </source>
</evidence>
<keyword evidence="3 6" id="KW-0853">WD repeat</keyword>
<protein>
    <submittedName>
        <fullName evidence="8">WD repeat-containing protein 26 isoform X1</fullName>
    </submittedName>
</protein>
<evidence type="ECO:0000256" key="5">
    <source>
        <dbReference type="ARBA" id="ARBA00065067"/>
    </source>
</evidence>
<reference evidence="8" key="1">
    <citation type="journal article" date="2023" name="GigaByte">
        <title>Genome assembly of the bearded iris, Iris pallida Lam.</title>
        <authorList>
            <person name="Bruccoleri R.E."/>
            <person name="Oakeley E.J."/>
            <person name="Faust A.M.E."/>
            <person name="Altorfer M."/>
            <person name="Dessus-Babus S."/>
            <person name="Burckhardt D."/>
            <person name="Oertli M."/>
            <person name="Naumann U."/>
            <person name="Petersen F."/>
            <person name="Wong J."/>
        </authorList>
    </citation>
    <scope>NUCLEOTIDE SEQUENCE</scope>
    <source>
        <strain evidence="8">GSM-AAB239-AS_SAM_17_03QT</strain>
    </source>
</reference>
<name>A0AAX6DLN0_IRIPA</name>
<dbReference type="InterPro" id="IPR001680">
    <property type="entry name" value="WD40_rpt"/>
</dbReference>
<dbReference type="InterPro" id="IPR015943">
    <property type="entry name" value="WD40/YVTN_repeat-like_dom_sf"/>
</dbReference>
<evidence type="ECO:0000259" key="7">
    <source>
        <dbReference type="PROSITE" id="PS50897"/>
    </source>
</evidence>
<dbReference type="AlphaFoldDB" id="A0AAX6DLN0"/>
<evidence type="ECO:0000313" key="9">
    <source>
        <dbReference type="Proteomes" id="UP001140949"/>
    </source>
</evidence>
<dbReference type="PANTHER" id="PTHR22838">
    <property type="entry name" value="WD REPEAT PROTEIN 26-RELATED"/>
    <property type="match status" value="1"/>
</dbReference>
<dbReference type="Gene3D" id="2.130.10.10">
    <property type="entry name" value="YVTN repeat-like/Quinoprotein amine dehydrogenase"/>
    <property type="match status" value="1"/>
</dbReference>
<dbReference type="PROSITE" id="PS50082">
    <property type="entry name" value="WD_REPEATS_2"/>
    <property type="match status" value="3"/>
</dbReference>
<dbReference type="Proteomes" id="UP001140949">
    <property type="component" value="Unassembled WGS sequence"/>
</dbReference>
<comment type="caution">
    <text evidence="8">The sequence shown here is derived from an EMBL/GenBank/DDBJ whole genome shotgun (WGS) entry which is preliminary data.</text>
</comment>
<dbReference type="PROSITE" id="PS50897">
    <property type="entry name" value="CTLH"/>
    <property type="match status" value="1"/>
</dbReference>
<feature type="domain" description="CTLH" evidence="7">
    <location>
        <begin position="63"/>
        <end position="108"/>
    </location>
</feature>